<protein>
    <submittedName>
        <fullName evidence="1">Uncharacterized protein</fullName>
    </submittedName>
</protein>
<reference evidence="1 2" key="1">
    <citation type="submission" date="2019-03" db="EMBL/GenBank/DDBJ databases">
        <title>Genomic Encyclopedia of Type Strains, Phase III (KMG-III): the genomes of soil and plant-associated and newly described type strains.</title>
        <authorList>
            <person name="Whitman W."/>
        </authorList>
    </citation>
    <scope>NUCLEOTIDE SEQUENCE [LARGE SCALE GENOMIC DNA]</scope>
    <source>
        <strain evidence="1 2">VKM Ac-2527</strain>
    </source>
</reference>
<name>A0A4R6J5C3_9ACTN</name>
<proteinExistence type="predicted"/>
<gene>
    <name evidence="1" type="ORF">EV643_1362</name>
</gene>
<keyword evidence="2" id="KW-1185">Reference proteome</keyword>
<dbReference type="Proteomes" id="UP000295388">
    <property type="component" value="Unassembled WGS sequence"/>
</dbReference>
<accession>A0A4R6J5C3</accession>
<dbReference type="AlphaFoldDB" id="A0A4R6J5C3"/>
<dbReference type="EMBL" id="SNWQ01000036">
    <property type="protein sequence ID" value="TDO30620.1"/>
    <property type="molecule type" value="Genomic_DNA"/>
</dbReference>
<evidence type="ECO:0000313" key="1">
    <source>
        <dbReference type="EMBL" id="TDO30620.1"/>
    </source>
</evidence>
<sequence>MIWVSSPVKGLPENVDVSRRAACAELGQEQSALEDEVFAAGWRCRQPVEKSFEDVLDHEFVGGAPFAAC</sequence>
<comment type="caution">
    <text evidence="1">The sequence shown here is derived from an EMBL/GenBank/DDBJ whole genome shotgun (WGS) entry which is preliminary data.</text>
</comment>
<evidence type="ECO:0000313" key="2">
    <source>
        <dbReference type="Proteomes" id="UP000295388"/>
    </source>
</evidence>
<organism evidence="1 2">
    <name type="scientific">Kribbella caucasensis</name>
    <dbReference type="NCBI Taxonomy" id="2512215"/>
    <lineage>
        <taxon>Bacteria</taxon>
        <taxon>Bacillati</taxon>
        <taxon>Actinomycetota</taxon>
        <taxon>Actinomycetes</taxon>
        <taxon>Propionibacteriales</taxon>
        <taxon>Kribbellaceae</taxon>
        <taxon>Kribbella</taxon>
    </lineage>
</organism>